<dbReference type="Pfam" id="PF01535">
    <property type="entry name" value="PPR"/>
    <property type="match status" value="3"/>
</dbReference>
<feature type="repeat" description="PPR" evidence="3">
    <location>
        <begin position="1214"/>
        <end position="1248"/>
    </location>
</feature>
<evidence type="ECO:0008006" key="11">
    <source>
        <dbReference type="Google" id="ProtNLM"/>
    </source>
</evidence>
<dbReference type="Gramene" id="OPUNC07G03910.1">
    <property type="protein sequence ID" value="OPUNC07G03910.1"/>
    <property type="gene ID" value="OPUNC07G03910"/>
</dbReference>
<dbReference type="InterPro" id="IPR046960">
    <property type="entry name" value="PPR_At4g14850-like_plant"/>
</dbReference>
<evidence type="ECO:0000256" key="4">
    <source>
        <dbReference type="SAM" id="MobiDB-lite"/>
    </source>
</evidence>
<proteinExistence type="predicted"/>
<organism evidence="9">
    <name type="scientific">Oryza punctata</name>
    <name type="common">Red rice</name>
    <dbReference type="NCBI Taxonomy" id="4537"/>
    <lineage>
        <taxon>Eukaryota</taxon>
        <taxon>Viridiplantae</taxon>
        <taxon>Streptophyta</taxon>
        <taxon>Embryophyta</taxon>
        <taxon>Tracheophyta</taxon>
        <taxon>Spermatophyta</taxon>
        <taxon>Magnoliopsida</taxon>
        <taxon>Liliopsida</taxon>
        <taxon>Poales</taxon>
        <taxon>Poaceae</taxon>
        <taxon>BOP clade</taxon>
        <taxon>Oryzoideae</taxon>
        <taxon>Oryzeae</taxon>
        <taxon>Oryzinae</taxon>
        <taxon>Oryza</taxon>
    </lineage>
</organism>
<dbReference type="InterPro" id="IPR040870">
    <property type="entry name" value="HEN1_dsRBD2"/>
</dbReference>
<reference evidence="9" key="1">
    <citation type="submission" date="2015-04" db="UniProtKB">
        <authorList>
            <consortium name="EnsemblPlants"/>
        </authorList>
    </citation>
    <scope>IDENTIFICATION</scope>
</reference>
<dbReference type="FunFam" id="1.25.40.10:FF:000031">
    <property type="entry name" value="Pentatricopeptide repeat-containing protein mitochondrial"/>
    <property type="match status" value="1"/>
</dbReference>
<dbReference type="Pfam" id="PF20431">
    <property type="entry name" value="E_motif"/>
    <property type="match status" value="1"/>
</dbReference>
<protein>
    <recommendedName>
        <fullName evidence="11">Small RNA 2'-O-methyltransferase</fullName>
    </recommendedName>
</protein>
<dbReference type="FunFam" id="3.30.160.20:FF:000058">
    <property type="entry name" value="Small RNA 2"/>
    <property type="match status" value="1"/>
</dbReference>
<dbReference type="STRING" id="4537.A0A0E0LHG6"/>
<evidence type="ECO:0000256" key="2">
    <source>
        <dbReference type="ARBA" id="ARBA00022946"/>
    </source>
</evidence>
<dbReference type="SUPFAM" id="SSF53335">
    <property type="entry name" value="S-adenosyl-L-methionine-dependent methyltransferases"/>
    <property type="match status" value="1"/>
</dbReference>
<dbReference type="eggNOG" id="KOG4197">
    <property type="taxonomic scope" value="Eukaryota"/>
</dbReference>
<dbReference type="Gene3D" id="1.25.40.10">
    <property type="entry name" value="Tetratricopeptide repeat domain"/>
    <property type="match status" value="3"/>
</dbReference>
<evidence type="ECO:0000259" key="6">
    <source>
        <dbReference type="Pfam" id="PF14432"/>
    </source>
</evidence>
<dbReference type="PANTHER" id="PTHR47926">
    <property type="entry name" value="PENTATRICOPEPTIDE REPEAT-CONTAINING PROTEIN"/>
    <property type="match status" value="1"/>
</dbReference>
<reference evidence="9" key="2">
    <citation type="submission" date="2018-05" db="EMBL/GenBank/DDBJ databases">
        <title>OpunRS2 (Oryza punctata Reference Sequence Version 2).</title>
        <authorList>
            <person name="Zhang J."/>
            <person name="Kudrna D."/>
            <person name="Lee S."/>
            <person name="Talag J."/>
            <person name="Welchert J."/>
            <person name="Wing R.A."/>
        </authorList>
    </citation>
    <scope>NUCLEOTIDE SEQUENCE [LARGE SCALE GENOMIC DNA]</scope>
</reference>
<dbReference type="Pfam" id="PF17842">
    <property type="entry name" value="dsRBD2"/>
    <property type="match status" value="1"/>
</dbReference>
<dbReference type="InterPro" id="IPR032867">
    <property type="entry name" value="DYW_dom"/>
</dbReference>
<dbReference type="Pfam" id="PF21224">
    <property type="entry name" value="Hen1_LCD"/>
    <property type="match status" value="1"/>
</dbReference>
<dbReference type="InterPro" id="IPR046848">
    <property type="entry name" value="E_motif"/>
</dbReference>
<dbReference type="InterPro" id="IPR040813">
    <property type="entry name" value="Hen1_Lam_C"/>
</dbReference>
<dbReference type="Pfam" id="PF18441">
    <property type="entry name" value="Hen1_Lam_C"/>
    <property type="match status" value="1"/>
</dbReference>
<dbReference type="FunFam" id="1.25.40.10:FF:000982">
    <property type="entry name" value="Pentatricopeptide repeat-containing protein"/>
    <property type="match status" value="1"/>
</dbReference>
<dbReference type="Pfam" id="PF14432">
    <property type="entry name" value="DYW_deaminase"/>
    <property type="match status" value="1"/>
</dbReference>
<dbReference type="SUPFAM" id="SSF54768">
    <property type="entry name" value="dsRNA-binding domain-like"/>
    <property type="match status" value="1"/>
</dbReference>
<evidence type="ECO:0000259" key="8">
    <source>
        <dbReference type="Pfam" id="PF18441"/>
    </source>
</evidence>
<feature type="domain" description="Methyltransferase type 12" evidence="5">
    <location>
        <begin position="647"/>
        <end position="740"/>
    </location>
</feature>
<feature type="region of interest" description="Disordered" evidence="4">
    <location>
        <begin position="858"/>
        <end position="889"/>
    </location>
</feature>
<dbReference type="GO" id="GO:0008270">
    <property type="term" value="F:zinc ion binding"/>
    <property type="evidence" value="ECO:0007669"/>
    <property type="project" value="InterPro"/>
</dbReference>
<dbReference type="InterPro" id="IPR013217">
    <property type="entry name" value="Methyltransf_12"/>
</dbReference>
<feature type="repeat" description="PPR" evidence="3">
    <location>
        <begin position="1082"/>
        <end position="1112"/>
    </location>
</feature>
<feature type="repeat" description="PPR" evidence="3">
    <location>
        <begin position="1113"/>
        <end position="1147"/>
    </location>
</feature>
<dbReference type="InterPro" id="IPR029063">
    <property type="entry name" value="SAM-dependent_MTases_sf"/>
</dbReference>
<evidence type="ECO:0000256" key="3">
    <source>
        <dbReference type="PROSITE-ProRule" id="PRU00708"/>
    </source>
</evidence>
<feature type="domain" description="Small RNA 2'-O-methyltransferase Hen1 La-motif C-terminal" evidence="8">
    <location>
        <begin position="219"/>
        <end position="355"/>
    </location>
</feature>
<keyword evidence="1" id="KW-0677">Repeat</keyword>
<feature type="domain" description="DYW" evidence="6">
    <location>
        <begin position="1429"/>
        <end position="1504"/>
    </location>
</feature>
<dbReference type="PANTHER" id="PTHR47926:SF367">
    <property type="entry name" value="DYW DOMAIN-CONTAINING PROTEIN"/>
    <property type="match status" value="1"/>
</dbReference>
<dbReference type="eggNOG" id="KOG1045">
    <property type="taxonomic scope" value="Eukaryota"/>
</dbReference>
<dbReference type="FunFam" id="1.25.40.10:FF:001088">
    <property type="entry name" value="Pentatricopeptide repeat-containing protein At4g33990"/>
    <property type="match status" value="1"/>
</dbReference>
<dbReference type="OMA" id="ELLWEWP"/>
<dbReference type="GO" id="GO:0003723">
    <property type="term" value="F:RNA binding"/>
    <property type="evidence" value="ECO:0007669"/>
    <property type="project" value="InterPro"/>
</dbReference>
<evidence type="ECO:0000313" key="9">
    <source>
        <dbReference type="EnsemblPlants" id="OPUNC07G03910.1"/>
    </source>
</evidence>
<keyword evidence="2" id="KW-0809">Transit peptide</keyword>
<dbReference type="Gene3D" id="3.30.160.20">
    <property type="match status" value="1"/>
</dbReference>
<dbReference type="PROSITE" id="PS51375">
    <property type="entry name" value="PPR"/>
    <property type="match status" value="3"/>
</dbReference>
<sequence>MPGAPTVTPKAVIHQKYGAKACYSVEEVREAVDGGCPGLALPQQTRSVYRCSLDLPGLTVVTPGTFVRKKDAEQAAAQIALDKLGIQPMANAPSTPEEAWDELIARISGFFADENFPSSSHPLIGHMCVTFRRTGDRFGMIPMSAIAACDVKVNGLCKLIDSKAEFDPLLVLSLIYNAAKKSPGVSVSDSNFWIRSQKPYSPEAVDVALQHWSGITNPIEIDGIFVPCAMEDELKTIRFTLSHNEHYMGDIVSKLSANDSSHAVVSRTVGKASSEIRLYFSAPNVQFVSEISNNVVASLGDGYMESLINKRASYISGQTIYGDAILANVGYTRRDSELHTEDVTLSNYYRILLGKSPDGNYKMSRDSILVAELPSVYSRSSWKGLSPRDLLCSFCRLHRLAEPYFAVNRVSASCKVLESPVSSKGMDVLKNTENQCASDGKKDKENPDMFKCDVKIYSKKQELLLEYSTADSWSKESDAIHNSSLKVLIWFRSYFKQPNKHVLKLSHSKSTDGFTICPDNILHEFSMFLSIYGNTGGDDSSTCSTVGSLSMDTSKQKLENNAILAHIDGPDSGVFPSHGSLTCISYTASLVVKDKAKRYMLESNNEFEFEIGTGAVRNQLESCLYAQVLTILADNCFLEFSVKVLQVDFGCGSGSLLDSLLEHPTTLEKIVGVDISRKGLTRAAKSLHQKLSKKALMQTSVPTAVLYDGSITDFDSRLYRFDIGTCLEVIEHVEEDQASLFGDVVLSSFCPTVLIVSTPNYEYNPILQRSAMPNKEEEPEENAGPCKFRNHDHKFEWTRSQFQHWATGLADKHNYTVEFSGVGGSGDEPGYASQIAVFRRMASSQEIYKLQGAEKIPSGSISTVRSKSDGPDQLGAPPPPPAAAAVRRAPTFQARRAADARELLAALLPPSPSVRQVQQAHARLAVLGLAASRAMPHLLAVLPRLLPDRPRGRDDDDDDDGDRDYAYPLALFRRANSTAAFASNNLLRVLPHPLPLTLFRRFPRRNPHSFTFLLASISNHLNAAGPSASACSFLGSHVHALAVKAGAAGDLYVRNALVHFYGVFGDVGAMRRVFDELPRVRDVLTWNEVLAGYVRAGMMVVAREVFDEMPVRDEISWSTLVGGYVKEEELEVALGVFRDMVEQGVRPNQAAVVTALSAAARLGLLEQGKFVHNVVQNSGMPVCTNVGAALVDMYAKCGCVAVAREVFDGMRRRDVFAWNAMICGLAAHGLGRDAVELFERFISEGLSPTNVTFVGVLNGCSRSGLVAEGRRYFKMMVEKYRIEPEMEHYGCMVDLLGRAGLVPEAIELIEGMYIAPDPVLWGTILSSCKTHGLVDLGVSVGNKLIELDPTHAGYYVLLSGIYAKANKWDEVREVRKLMSSRGTSKSAGWSLMEAQGKVHKFLVGDTYHKNSVQIYDTLDMINKRLTEAGYVPDVSSVLHDIGDEEKVHAVKVHSERLAIAYGFIVLEAGSPIRIVKNLRVCGDCHEFSKMVTMVFDREIIVRDEVAGDADEHAGVEQVQRRIREAGGEVLRVDHCDDEEEGHAKHGRADRG</sequence>
<dbReference type="InterPro" id="IPR002885">
    <property type="entry name" value="PPR_rpt"/>
</dbReference>
<dbReference type="HOGENOM" id="CLU_001342_1_1_1"/>
<dbReference type="Proteomes" id="UP000026962">
    <property type="component" value="Chromosome 7"/>
</dbReference>
<evidence type="ECO:0000259" key="5">
    <source>
        <dbReference type="Pfam" id="PF08242"/>
    </source>
</evidence>
<dbReference type="Pfam" id="PF13041">
    <property type="entry name" value="PPR_2"/>
    <property type="match status" value="1"/>
</dbReference>
<dbReference type="InterPro" id="IPR011990">
    <property type="entry name" value="TPR-like_helical_dom_sf"/>
</dbReference>
<evidence type="ECO:0000259" key="7">
    <source>
        <dbReference type="Pfam" id="PF17842"/>
    </source>
</evidence>
<dbReference type="Gene3D" id="3.40.50.150">
    <property type="entry name" value="Vaccinia Virus protein VP39"/>
    <property type="match status" value="1"/>
</dbReference>
<dbReference type="EnsemblPlants" id="OPUNC07G03910.1">
    <property type="protein sequence ID" value="OPUNC07G03910.1"/>
    <property type="gene ID" value="OPUNC07G03910"/>
</dbReference>
<feature type="domain" description="HEN1 double-stranded RNA binding" evidence="7">
    <location>
        <begin position="357"/>
        <end position="495"/>
    </location>
</feature>
<dbReference type="GO" id="GO:0009451">
    <property type="term" value="P:RNA modification"/>
    <property type="evidence" value="ECO:0007669"/>
    <property type="project" value="InterPro"/>
</dbReference>
<name>A0A0E0LHG6_ORYPU</name>
<dbReference type="NCBIfam" id="TIGR00756">
    <property type="entry name" value="PPR"/>
    <property type="match status" value="3"/>
</dbReference>
<accession>A0A0E0LHG6</accession>
<keyword evidence="10" id="KW-1185">Reference proteome</keyword>
<dbReference type="Pfam" id="PF08242">
    <property type="entry name" value="Methyltransf_12"/>
    <property type="match status" value="1"/>
</dbReference>
<dbReference type="FunFam" id="3.40.50.150:FF:000215">
    <property type="entry name" value="Hua enhancer1"/>
    <property type="match status" value="1"/>
</dbReference>
<evidence type="ECO:0000313" key="10">
    <source>
        <dbReference type="Proteomes" id="UP000026962"/>
    </source>
</evidence>
<evidence type="ECO:0000256" key="1">
    <source>
        <dbReference type="ARBA" id="ARBA00022737"/>
    </source>
</evidence>